<dbReference type="AlphaFoldDB" id="A0A853ETE3"/>
<dbReference type="InterPro" id="IPR029068">
    <property type="entry name" value="Glyas_Bleomycin-R_OHBP_Dase"/>
</dbReference>
<dbReference type="Pfam" id="PF00903">
    <property type="entry name" value="Glyoxalase"/>
    <property type="match status" value="2"/>
</dbReference>
<comment type="caution">
    <text evidence="2">The sequence shown here is derived from an EMBL/GenBank/DDBJ whole genome shotgun (WGS) entry which is preliminary data.</text>
</comment>
<dbReference type="CDD" id="cd07247">
    <property type="entry name" value="SgaA_N_like"/>
    <property type="match status" value="2"/>
</dbReference>
<evidence type="ECO:0000313" key="3">
    <source>
        <dbReference type="Proteomes" id="UP000561011"/>
    </source>
</evidence>
<dbReference type="RefSeq" id="WP_179913329.1">
    <property type="nucleotide sequence ID" value="NZ_JACBYE010000019.1"/>
</dbReference>
<reference evidence="2 3" key="1">
    <citation type="submission" date="2020-07" db="EMBL/GenBank/DDBJ databases">
        <title>MOT database genomes.</title>
        <authorList>
            <person name="Joseph S."/>
            <person name="Aduse-Opoku J."/>
            <person name="Hashim A."/>
            <person name="Wade W."/>
            <person name="Curtis M."/>
        </authorList>
    </citation>
    <scope>NUCLEOTIDE SEQUENCE [LARGE SCALE GENOMIC DNA]</scope>
    <source>
        <strain evidence="2 3">DSM 100099</strain>
    </source>
</reference>
<proteinExistence type="predicted"/>
<dbReference type="Gene3D" id="3.10.180.10">
    <property type="entry name" value="2,3-Dihydroxybiphenyl 1,2-Dioxygenase, domain 1"/>
    <property type="match status" value="2"/>
</dbReference>
<dbReference type="InterPro" id="IPR052164">
    <property type="entry name" value="Anthracycline_SecMetBiosynth"/>
</dbReference>
<name>A0A853ETE3_9MICO</name>
<dbReference type="PROSITE" id="PS51819">
    <property type="entry name" value="VOC"/>
    <property type="match status" value="2"/>
</dbReference>
<dbReference type="PANTHER" id="PTHR33993:SF10">
    <property type="entry name" value="CONSERVED PROTEIN"/>
    <property type="match status" value="1"/>
</dbReference>
<dbReference type="PANTHER" id="PTHR33993">
    <property type="entry name" value="GLYOXALASE-RELATED"/>
    <property type="match status" value="1"/>
</dbReference>
<gene>
    <name evidence="2" type="ORF">HZZ10_09585</name>
</gene>
<organism evidence="2 3">
    <name type="scientific">Sanguibacter inulinus</name>
    <dbReference type="NCBI Taxonomy" id="60922"/>
    <lineage>
        <taxon>Bacteria</taxon>
        <taxon>Bacillati</taxon>
        <taxon>Actinomycetota</taxon>
        <taxon>Actinomycetes</taxon>
        <taxon>Micrococcales</taxon>
        <taxon>Sanguibacteraceae</taxon>
        <taxon>Sanguibacter</taxon>
    </lineage>
</organism>
<evidence type="ECO:0000313" key="2">
    <source>
        <dbReference type="EMBL" id="NYS93771.1"/>
    </source>
</evidence>
<protein>
    <submittedName>
        <fullName evidence="2">VOC family protein</fullName>
    </submittedName>
</protein>
<evidence type="ECO:0000259" key="1">
    <source>
        <dbReference type="PROSITE" id="PS51819"/>
    </source>
</evidence>
<accession>A0A853ETE3</accession>
<feature type="domain" description="VOC" evidence="1">
    <location>
        <begin position="139"/>
        <end position="255"/>
    </location>
</feature>
<dbReference type="Proteomes" id="UP000561011">
    <property type="component" value="Unassembled WGS sequence"/>
</dbReference>
<dbReference type="InterPro" id="IPR037523">
    <property type="entry name" value="VOC_core"/>
</dbReference>
<feature type="domain" description="VOC" evidence="1">
    <location>
        <begin position="11"/>
        <end position="125"/>
    </location>
</feature>
<dbReference type="SUPFAM" id="SSF54593">
    <property type="entry name" value="Glyoxalase/Bleomycin resistance protein/Dihydroxybiphenyl dioxygenase"/>
    <property type="match status" value="2"/>
</dbReference>
<dbReference type="EMBL" id="JACBYE010000019">
    <property type="protein sequence ID" value="NYS93771.1"/>
    <property type="molecule type" value="Genomic_DNA"/>
</dbReference>
<sequence>MPARDRAPLGAPIWIDLSSADTAKAIDFYGTLFGWEAFVGPPEYGGYVTFSKDGARIAGMMQNPAGSGFPDGWGTFFAVSDTGATVAAVEDNGGRVIVEPMTVDVQGTMAVFLDSTGTMFSTWQPGDNSGFQLAREHGAPAWHELITRDYATALGFYTTVFGWEVAVQGDTDDFRYSMNVVDGHEESGMMDGSRFLPEGVPASWAVYFGSDDVDATVALAVEHGGSVVDEAEDTPYGRLATLADPTGATFKLLGVRPDQG</sequence>
<keyword evidence="3" id="KW-1185">Reference proteome</keyword>
<dbReference type="InterPro" id="IPR004360">
    <property type="entry name" value="Glyas_Fos-R_dOase_dom"/>
</dbReference>